<dbReference type="AlphaFoldDB" id="A0A2J7QAC8"/>
<gene>
    <name evidence="6" type="ORF">B7P43_G05190</name>
</gene>
<dbReference type="GO" id="GO:0005741">
    <property type="term" value="C:mitochondrial outer membrane"/>
    <property type="evidence" value="ECO:0007669"/>
    <property type="project" value="UniProtKB-SubCell"/>
</dbReference>
<evidence type="ECO:0000256" key="2">
    <source>
        <dbReference type="ARBA" id="ARBA00009160"/>
    </source>
</evidence>
<organism evidence="6 7">
    <name type="scientific">Cryptotermes secundus</name>
    <dbReference type="NCBI Taxonomy" id="105785"/>
    <lineage>
        <taxon>Eukaryota</taxon>
        <taxon>Metazoa</taxon>
        <taxon>Ecdysozoa</taxon>
        <taxon>Arthropoda</taxon>
        <taxon>Hexapoda</taxon>
        <taxon>Insecta</taxon>
        <taxon>Pterygota</taxon>
        <taxon>Neoptera</taxon>
        <taxon>Polyneoptera</taxon>
        <taxon>Dictyoptera</taxon>
        <taxon>Blattodea</taxon>
        <taxon>Blattoidea</taxon>
        <taxon>Termitoidae</taxon>
        <taxon>Kalotermitidae</taxon>
        <taxon>Cryptotermitinae</taxon>
        <taxon>Cryptotermes</taxon>
    </lineage>
</organism>
<dbReference type="GO" id="GO:0000422">
    <property type="term" value="P:autophagy of mitochondrion"/>
    <property type="evidence" value="ECO:0007669"/>
    <property type="project" value="TreeGrafter"/>
</dbReference>
<dbReference type="OrthoDB" id="163794at2759"/>
<evidence type="ECO:0000313" key="6">
    <source>
        <dbReference type="EMBL" id="PNF25550.1"/>
    </source>
</evidence>
<dbReference type="PANTHER" id="PTHR21346">
    <property type="entry name" value="FUN14 DOMAIN CONTAINING"/>
    <property type="match status" value="1"/>
</dbReference>
<evidence type="ECO:0008006" key="8">
    <source>
        <dbReference type="Google" id="ProtNLM"/>
    </source>
</evidence>
<evidence type="ECO:0000256" key="5">
    <source>
        <dbReference type="ARBA" id="ARBA00023136"/>
    </source>
</evidence>
<comment type="subcellular location">
    <subcellularLocation>
        <location evidence="1">Mitochondrion outer membrane</location>
        <topology evidence="1">Multi-pass membrane protein</topology>
    </subcellularLocation>
</comment>
<dbReference type="PANTHER" id="PTHR21346:SF0">
    <property type="entry name" value="RE45833P"/>
    <property type="match status" value="1"/>
</dbReference>
<evidence type="ECO:0000256" key="3">
    <source>
        <dbReference type="ARBA" id="ARBA00022692"/>
    </source>
</evidence>
<evidence type="ECO:0000313" key="7">
    <source>
        <dbReference type="Proteomes" id="UP000235965"/>
    </source>
</evidence>
<keyword evidence="5" id="KW-0472">Membrane</keyword>
<dbReference type="InParanoid" id="A0A2J7QAC8"/>
<keyword evidence="3" id="KW-0812">Transmembrane</keyword>
<accession>A0A2J7QAC8</accession>
<evidence type="ECO:0000256" key="1">
    <source>
        <dbReference type="ARBA" id="ARBA00004374"/>
    </source>
</evidence>
<keyword evidence="4" id="KW-1133">Transmembrane helix</keyword>
<proteinExistence type="inferred from homology"/>
<comment type="similarity">
    <text evidence="2">Belongs to the FUN14 family.</text>
</comment>
<protein>
    <recommendedName>
        <fullName evidence="8">FUN14 domain-containing protein 1</fullName>
    </recommendedName>
</protein>
<name>A0A2J7QAC8_9NEOP</name>
<reference evidence="6 7" key="1">
    <citation type="submission" date="2017-12" db="EMBL/GenBank/DDBJ databases">
        <title>Hemimetabolous genomes reveal molecular basis of termite eusociality.</title>
        <authorList>
            <person name="Harrison M.C."/>
            <person name="Jongepier E."/>
            <person name="Robertson H.M."/>
            <person name="Arning N."/>
            <person name="Bitard-Feildel T."/>
            <person name="Chao H."/>
            <person name="Childers C.P."/>
            <person name="Dinh H."/>
            <person name="Doddapaneni H."/>
            <person name="Dugan S."/>
            <person name="Gowin J."/>
            <person name="Greiner C."/>
            <person name="Han Y."/>
            <person name="Hu H."/>
            <person name="Hughes D.S.T."/>
            <person name="Huylmans A.-K."/>
            <person name="Kemena C."/>
            <person name="Kremer L.P.M."/>
            <person name="Lee S.L."/>
            <person name="Lopez-Ezquerra A."/>
            <person name="Mallet L."/>
            <person name="Monroy-Kuhn J.M."/>
            <person name="Moser A."/>
            <person name="Murali S.C."/>
            <person name="Muzny D.M."/>
            <person name="Otani S."/>
            <person name="Piulachs M.-D."/>
            <person name="Poelchau M."/>
            <person name="Qu J."/>
            <person name="Schaub F."/>
            <person name="Wada-Katsumata A."/>
            <person name="Worley K.C."/>
            <person name="Xie Q."/>
            <person name="Ylla G."/>
            <person name="Poulsen M."/>
            <person name="Gibbs R.A."/>
            <person name="Schal C."/>
            <person name="Richards S."/>
            <person name="Belles X."/>
            <person name="Korb J."/>
            <person name="Bornberg-Bauer E."/>
        </authorList>
    </citation>
    <scope>NUCLEOTIDE SEQUENCE [LARGE SCALE GENOMIC DNA]</scope>
    <source>
        <tissue evidence="6">Whole body</tissue>
    </source>
</reference>
<comment type="caution">
    <text evidence="6">The sequence shown here is derived from an EMBL/GenBank/DDBJ whole genome shotgun (WGS) entry which is preliminary data.</text>
</comment>
<evidence type="ECO:0000256" key="4">
    <source>
        <dbReference type="ARBA" id="ARBA00022989"/>
    </source>
</evidence>
<dbReference type="InterPro" id="IPR007014">
    <property type="entry name" value="FUN14"/>
</dbReference>
<dbReference type="STRING" id="105785.A0A2J7QAC8"/>
<sequence length="167" mass="18538">MKVGKAAAFAFGGGIILLQIANHQGYIKVNWDKVCKQANKATDRLGEKAGQGPEWMEKMGVFARKNTYAAAGFVGGEQPQITRSHVRKVGSLANLRNAVLGQETLDQVERYVDRKLDKAEDVLKRKERKARRWYHSLINSEEPYQLKEIHIFLVAFAAGLAIGIASG</sequence>
<dbReference type="Pfam" id="PF04930">
    <property type="entry name" value="FUN14"/>
    <property type="match status" value="1"/>
</dbReference>
<keyword evidence="7" id="KW-1185">Reference proteome</keyword>
<dbReference type="Proteomes" id="UP000235965">
    <property type="component" value="Unassembled WGS sequence"/>
</dbReference>
<dbReference type="EMBL" id="NEVH01016331">
    <property type="protein sequence ID" value="PNF25550.1"/>
    <property type="molecule type" value="Genomic_DNA"/>
</dbReference>